<name>A0A0E9Q8L6_ANGAN</name>
<accession>A0A0E9Q8L6</accession>
<reference evidence="1" key="2">
    <citation type="journal article" date="2015" name="Fish Shellfish Immunol.">
        <title>Early steps in the European eel (Anguilla anguilla)-Vibrio vulnificus interaction in the gills: Role of the RtxA13 toxin.</title>
        <authorList>
            <person name="Callol A."/>
            <person name="Pajuelo D."/>
            <person name="Ebbesson L."/>
            <person name="Teles M."/>
            <person name="MacKenzie S."/>
            <person name="Amaro C."/>
        </authorList>
    </citation>
    <scope>NUCLEOTIDE SEQUENCE</scope>
</reference>
<evidence type="ECO:0000313" key="1">
    <source>
        <dbReference type="EMBL" id="JAH12448.1"/>
    </source>
</evidence>
<protein>
    <submittedName>
        <fullName evidence="1">Uncharacterized protein</fullName>
    </submittedName>
</protein>
<proteinExistence type="predicted"/>
<dbReference type="EMBL" id="GBXM01096129">
    <property type="protein sequence ID" value="JAH12448.1"/>
    <property type="molecule type" value="Transcribed_RNA"/>
</dbReference>
<reference evidence="1" key="1">
    <citation type="submission" date="2014-11" db="EMBL/GenBank/DDBJ databases">
        <authorList>
            <person name="Amaro Gonzalez C."/>
        </authorList>
    </citation>
    <scope>NUCLEOTIDE SEQUENCE</scope>
</reference>
<sequence>MYIGCSQLYLFCHNKINSTCPLTVIVNSIFSDRI</sequence>
<organism evidence="1">
    <name type="scientific">Anguilla anguilla</name>
    <name type="common">European freshwater eel</name>
    <name type="synonym">Muraena anguilla</name>
    <dbReference type="NCBI Taxonomy" id="7936"/>
    <lineage>
        <taxon>Eukaryota</taxon>
        <taxon>Metazoa</taxon>
        <taxon>Chordata</taxon>
        <taxon>Craniata</taxon>
        <taxon>Vertebrata</taxon>
        <taxon>Euteleostomi</taxon>
        <taxon>Actinopterygii</taxon>
        <taxon>Neopterygii</taxon>
        <taxon>Teleostei</taxon>
        <taxon>Anguilliformes</taxon>
        <taxon>Anguillidae</taxon>
        <taxon>Anguilla</taxon>
    </lineage>
</organism>
<dbReference type="AlphaFoldDB" id="A0A0E9Q8L6"/>